<dbReference type="GO" id="GO:0007165">
    <property type="term" value="P:signal transduction"/>
    <property type="evidence" value="ECO:0007669"/>
    <property type="project" value="InterPro"/>
</dbReference>
<dbReference type="Gene3D" id="3.80.10.10">
    <property type="entry name" value="Ribonuclease Inhibitor"/>
    <property type="match status" value="4"/>
</dbReference>
<protein>
    <recommendedName>
        <fullName evidence="5">TIR domain-containing protein</fullName>
    </recommendedName>
</protein>
<dbReference type="Pfam" id="PF01582">
    <property type="entry name" value="TIR"/>
    <property type="match status" value="1"/>
</dbReference>
<evidence type="ECO:0000256" key="4">
    <source>
        <dbReference type="ARBA" id="ARBA00023027"/>
    </source>
</evidence>
<dbReference type="SUPFAM" id="SSF46785">
    <property type="entry name" value="Winged helix' DNA-binding domain"/>
    <property type="match status" value="1"/>
</dbReference>
<sequence length="1409" mass="161345">MDSNSLSLPSSSSTSSTSQWKYDVFLSFRGEDTRYKFTDHLYTALVQKGIVTFRDNEKLERGKSISSELLQAIEESRVAIVVLSENYATSSWCLDELAKIIECKKELGMIVCPIFHYVDPSDVRKQLGLFKEAFVKHEERFEKKKVKTWRDALSHVGNLAGFPLKNISPETQEIRSIVRHISRTVRDKFSELNQDLVGIYPQAMELETLLALDQVDDVRFIGVWAMGGMGKTTLAKFVYDKVLEKFDNSCFLFDVREVCERHRLPALQKTLILKLLKENHLDYYDDHDLSNKIKTRLRHKKILLVLDDVNQLKQLRGLAGERNWFGLGSRIIITTRDKDLLQNHSLTKSEIYEVKPLKDEDARHLFCLKAFNRKHIPDEFLELSKEFLNYVDGLPLALEVLGSFLFKRSIVEWKSALERLLEGIGGNVIEVFEISFDRLNDCVKEIFSYIACLFNHEKKDYVVEILHSLDLHPDIGLRELIDRSLLKISNNNELWMHNLLGEMGRNKVRQESRDELGKRSILWLYKDIDHALKTNTGTKNVKAIDIRGAKETSICHEDKEACWRLQGSAMLVMLQGWVLSSLSWRGLAMLVTLQGWVQRTLSWQGFPSSKKQKGPLGNPNAFWNTSNLKFLRVRNINLLHVPTQLSNNLRFIEWSDYPSKSLPYFLPNELVQLRLPRSKIVILWEGKKDFEKLKFIDLAGSSNLIISPDFTGVPNLEKLVLALCSNLHQLHPSIGNLKNLILLDLKQCKEVRCLPDFTGVPNLEKLVLAGCSNLRQLHPSIWNLKKLILLDLKQCKELSCLPDKFGMESLEILNLSYCSKVKKVPEFLGDMKRLQKLNLECTAITELPSSVECLTSLNILTLSGCKNLQCLSNTICSLTLIGNLSLYKCSKFHKLPKDLGNMISLKNLTLWGTAIKELPSSVEFLISLRSLNLTDCKNFEFLPSTICSLKSLEEIYLRGCSKFVNLPNNLGNLEGLRMLFLERTAIETLPSSIGRLTALFALELRDCKNLMCLPNTICSLSISRLHLSGCSKIVYLPKDLGKMESLSRLHLDGTPIKNLPFSTIFLKRLNKVCFRGCQWPSFSFDLMHMSLRFCICVNKLDLGDCHLLAIPNNIGCLYNLVTLCLSGNDFVSLPKSISHLFKLRWLELDGCRKLQSLPNLPSKVKHVSVNNCTSLERLSGTKNIFKPDRFSLCFKCINCFKLADNIQSSFNMLQGQSGKLLARRLPSIIPGSEIPSWLKEVKMCEEPHSSFVTSRGSHRYANVNRILKTKKVNIQVPFNGCDKWNGILLCLVFVSRERHRYRSQIDVYSIEVDGELQFSNLYHIGGSYRSHHLWLVEFSLDRFLYTHKMLSRPCGSIDAKGFHQVEMKIATEGMEVEKIGFGLKYEGEFLQGRRNRSEVERIRREYLLL</sequence>
<dbReference type="Pfam" id="PF23282">
    <property type="entry name" value="WHD_ROQ1"/>
    <property type="match status" value="1"/>
</dbReference>
<dbReference type="SUPFAM" id="SSF52540">
    <property type="entry name" value="P-loop containing nucleoside triphosphate hydrolases"/>
    <property type="match status" value="1"/>
</dbReference>
<evidence type="ECO:0000259" key="5">
    <source>
        <dbReference type="PROSITE" id="PS50104"/>
    </source>
</evidence>
<dbReference type="Gene3D" id="3.40.50.10140">
    <property type="entry name" value="Toll/interleukin-1 receptor homology (TIR) domain"/>
    <property type="match status" value="1"/>
</dbReference>
<dbReference type="InterPro" id="IPR002182">
    <property type="entry name" value="NB-ARC"/>
</dbReference>
<dbReference type="GO" id="GO:0051707">
    <property type="term" value="P:response to other organism"/>
    <property type="evidence" value="ECO:0007669"/>
    <property type="project" value="UniProtKB-ARBA"/>
</dbReference>
<dbReference type="Pfam" id="PF00931">
    <property type="entry name" value="NB-ARC"/>
    <property type="match status" value="1"/>
</dbReference>
<dbReference type="InterPro" id="IPR042197">
    <property type="entry name" value="Apaf_helical"/>
</dbReference>
<evidence type="ECO:0000256" key="1">
    <source>
        <dbReference type="ARBA" id="ARBA00022614"/>
    </source>
</evidence>
<dbReference type="SUPFAM" id="SSF52058">
    <property type="entry name" value="L domain-like"/>
    <property type="match status" value="2"/>
</dbReference>
<dbReference type="InterPro" id="IPR058192">
    <property type="entry name" value="WHD_ROQ1-like"/>
</dbReference>
<dbReference type="PANTHER" id="PTHR11017:SF559">
    <property type="entry name" value="DISEASE RESISTANCE PROTEIN CHL1"/>
    <property type="match status" value="1"/>
</dbReference>
<evidence type="ECO:0000256" key="3">
    <source>
        <dbReference type="ARBA" id="ARBA00022821"/>
    </source>
</evidence>
<dbReference type="Proteomes" id="UP001324115">
    <property type="component" value="Unassembled WGS sequence"/>
</dbReference>
<keyword evidence="7" id="KW-1185">Reference proteome</keyword>
<keyword evidence="2" id="KW-0677">Repeat</keyword>
<dbReference type="Pfam" id="PF23598">
    <property type="entry name" value="LRR_14"/>
    <property type="match status" value="1"/>
</dbReference>
<comment type="caution">
    <text evidence="6">The sequence shown here is derived from an EMBL/GenBank/DDBJ whole genome shotgun (WGS) entry which is preliminary data.</text>
</comment>
<dbReference type="FunFam" id="3.40.50.10140:FF:000007">
    <property type="entry name" value="Disease resistance protein (TIR-NBS-LRR class)"/>
    <property type="match status" value="1"/>
</dbReference>
<feature type="domain" description="TIR" evidence="5">
    <location>
        <begin position="20"/>
        <end position="185"/>
    </location>
</feature>
<dbReference type="InterPro" id="IPR003591">
    <property type="entry name" value="Leu-rich_rpt_typical-subtyp"/>
</dbReference>
<keyword evidence="1" id="KW-0433">Leucine-rich repeat</keyword>
<dbReference type="InterPro" id="IPR044974">
    <property type="entry name" value="Disease_R_plants"/>
</dbReference>
<dbReference type="InterPro" id="IPR055414">
    <property type="entry name" value="LRR_R13L4/SHOC2-like"/>
</dbReference>
<evidence type="ECO:0000256" key="2">
    <source>
        <dbReference type="ARBA" id="ARBA00022737"/>
    </source>
</evidence>
<keyword evidence="3" id="KW-0611">Plant defense</keyword>
<reference evidence="6 7" key="1">
    <citation type="journal article" date="2023" name="G3 (Bethesda)">
        <title>A haplotype-resolved chromosome-scale genome for Quercus rubra L. provides insights into the genetics of adaptive traits for red oak species.</title>
        <authorList>
            <person name="Kapoor B."/>
            <person name="Jenkins J."/>
            <person name="Schmutz J."/>
            <person name="Zhebentyayeva T."/>
            <person name="Kuelheim C."/>
            <person name="Coggeshall M."/>
            <person name="Heim C."/>
            <person name="Lasky J.R."/>
            <person name="Leites L."/>
            <person name="Islam-Faridi N."/>
            <person name="Romero-Severson J."/>
            <person name="DeLeo V.L."/>
            <person name="Lucas S.M."/>
            <person name="Lazic D."/>
            <person name="Gailing O."/>
            <person name="Carlson J."/>
            <person name="Staton M."/>
        </authorList>
    </citation>
    <scope>NUCLEOTIDE SEQUENCE [LARGE SCALE GENOMIC DNA]</scope>
    <source>
        <strain evidence="6">Pseudo-F2</strain>
    </source>
</reference>
<dbReference type="GO" id="GO:0043531">
    <property type="term" value="F:ADP binding"/>
    <property type="evidence" value="ECO:0007669"/>
    <property type="project" value="InterPro"/>
</dbReference>
<evidence type="ECO:0000313" key="6">
    <source>
        <dbReference type="EMBL" id="KAK4588005.1"/>
    </source>
</evidence>
<gene>
    <name evidence="6" type="ORF">RGQ29_019127</name>
</gene>
<dbReference type="InterPro" id="IPR000157">
    <property type="entry name" value="TIR_dom"/>
</dbReference>
<dbReference type="GO" id="GO:0006952">
    <property type="term" value="P:defense response"/>
    <property type="evidence" value="ECO:0007669"/>
    <property type="project" value="UniProtKB-KW"/>
</dbReference>
<dbReference type="Gene3D" id="3.40.50.300">
    <property type="entry name" value="P-loop containing nucleotide triphosphate hydrolases"/>
    <property type="match status" value="1"/>
</dbReference>
<organism evidence="6 7">
    <name type="scientific">Quercus rubra</name>
    <name type="common">Northern red oak</name>
    <name type="synonym">Quercus borealis</name>
    <dbReference type="NCBI Taxonomy" id="3512"/>
    <lineage>
        <taxon>Eukaryota</taxon>
        <taxon>Viridiplantae</taxon>
        <taxon>Streptophyta</taxon>
        <taxon>Embryophyta</taxon>
        <taxon>Tracheophyta</taxon>
        <taxon>Spermatophyta</taxon>
        <taxon>Magnoliopsida</taxon>
        <taxon>eudicotyledons</taxon>
        <taxon>Gunneridae</taxon>
        <taxon>Pentapetalae</taxon>
        <taxon>rosids</taxon>
        <taxon>fabids</taxon>
        <taxon>Fagales</taxon>
        <taxon>Fagaceae</taxon>
        <taxon>Quercus</taxon>
    </lineage>
</organism>
<dbReference type="Gene3D" id="1.10.8.430">
    <property type="entry name" value="Helical domain of apoptotic protease-activating factors"/>
    <property type="match status" value="1"/>
</dbReference>
<dbReference type="InterPro" id="IPR027417">
    <property type="entry name" value="P-loop_NTPase"/>
</dbReference>
<dbReference type="PROSITE" id="PS50104">
    <property type="entry name" value="TIR"/>
    <property type="match status" value="1"/>
</dbReference>
<evidence type="ECO:0000313" key="7">
    <source>
        <dbReference type="Proteomes" id="UP001324115"/>
    </source>
</evidence>
<dbReference type="SMART" id="SM00255">
    <property type="entry name" value="TIR"/>
    <property type="match status" value="1"/>
</dbReference>
<keyword evidence="4" id="KW-0520">NAD</keyword>
<dbReference type="SUPFAM" id="SSF52047">
    <property type="entry name" value="RNI-like"/>
    <property type="match status" value="1"/>
</dbReference>
<dbReference type="PRINTS" id="PR00364">
    <property type="entry name" value="DISEASERSIST"/>
</dbReference>
<dbReference type="InterPro" id="IPR035897">
    <property type="entry name" value="Toll_tir_struct_dom_sf"/>
</dbReference>
<dbReference type="EMBL" id="JAXUIC010000005">
    <property type="protein sequence ID" value="KAK4588005.1"/>
    <property type="molecule type" value="Genomic_DNA"/>
</dbReference>
<dbReference type="InterPro" id="IPR032675">
    <property type="entry name" value="LRR_dom_sf"/>
</dbReference>
<dbReference type="SUPFAM" id="SSF52200">
    <property type="entry name" value="Toll/Interleukin receptor TIR domain"/>
    <property type="match status" value="1"/>
</dbReference>
<name>A0AAN7FBJ4_QUERU</name>
<accession>A0AAN7FBJ4</accession>
<dbReference type="PANTHER" id="PTHR11017">
    <property type="entry name" value="LEUCINE-RICH REPEAT-CONTAINING PROTEIN"/>
    <property type="match status" value="1"/>
</dbReference>
<proteinExistence type="predicted"/>
<dbReference type="SMART" id="SM00369">
    <property type="entry name" value="LRR_TYP"/>
    <property type="match status" value="6"/>
</dbReference>
<dbReference type="InterPro" id="IPR036390">
    <property type="entry name" value="WH_DNA-bd_sf"/>
</dbReference>